<keyword evidence="2" id="KW-1185">Reference proteome</keyword>
<gene>
    <name evidence="1" type="ORF">H4F90_03115</name>
</gene>
<dbReference type="InterPro" id="IPR010260">
    <property type="entry name" value="AlpA"/>
</dbReference>
<dbReference type="RefSeq" id="WP_182661373.1">
    <property type="nucleotide sequence ID" value="NZ_JACIVI010000001.1"/>
</dbReference>
<name>A0A839HMZ7_9BURK</name>
<dbReference type="Gene3D" id="1.10.238.160">
    <property type="match status" value="1"/>
</dbReference>
<proteinExistence type="predicted"/>
<dbReference type="AlphaFoldDB" id="A0A839HMZ7"/>
<dbReference type="Pfam" id="PF05930">
    <property type="entry name" value="Phage_AlpA"/>
    <property type="match status" value="1"/>
</dbReference>
<accession>A0A839HMZ7</accession>
<dbReference type="EMBL" id="JACIVI010000001">
    <property type="protein sequence ID" value="MBB1160968.1"/>
    <property type="molecule type" value="Genomic_DNA"/>
</dbReference>
<sequence length="81" mass="8799">MHQSPEPSGEPVPNPPQVERLLRLPQVLSIVGLSTSRLYELIASGEFTSPVKVGRTSLWPASEVHAWVTRQVAASRRKGGA</sequence>
<evidence type="ECO:0000313" key="1">
    <source>
        <dbReference type="EMBL" id="MBB1160968.1"/>
    </source>
</evidence>
<dbReference type="Proteomes" id="UP000586093">
    <property type="component" value="Unassembled WGS sequence"/>
</dbReference>
<evidence type="ECO:0000313" key="2">
    <source>
        <dbReference type="Proteomes" id="UP000586093"/>
    </source>
</evidence>
<organism evidence="1 2">
    <name type="scientific">Aquariibacter albus</name>
    <dbReference type="NCBI Taxonomy" id="2759899"/>
    <lineage>
        <taxon>Bacteria</taxon>
        <taxon>Pseudomonadati</taxon>
        <taxon>Pseudomonadota</taxon>
        <taxon>Betaproteobacteria</taxon>
        <taxon>Burkholderiales</taxon>
        <taxon>Sphaerotilaceae</taxon>
        <taxon>Aquariibacter</taxon>
    </lineage>
</organism>
<protein>
    <submittedName>
        <fullName evidence="1">AlpA family phage regulatory protein</fullName>
    </submittedName>
</protein>
<reference evidence="1 2" key="1">
    <citation type="submission" date="2020-08" db="EMBL/GenBank/DDBJ databases">
        <title>Aquariorum lacteus gen. nov., sp. nov., a new member of the family Comamonadaceae, isolated from freshwater aquarium.</title>
        <authorList>
            <person name="Chun S.-J."/>
        </authorList>
    </citation>
    <scope>NUCLEOTIDE SEQUENCE [LARGE SCALE GENOMIC DNA]</scope>
    <source>
        <strain evidence="1 2">SJAQ100</strain>
    </source>
</reference>
<comment type="caution">
    <text evidence="1">The sequence shown here is derived from an EMBL/GenBank/DDBJ whole genome shotgun (WGS) entry which is preliminary data.</text>
</comment>